<dbReference type="PANTHER" id="PTHR43777:SF1">
    <property type="entry name" value="MOLYBDENUM COFACTOR CYTIDYLYLTRANSFERASE"/>
    <property type="match status" value="1"/>
</dbReference>
<dbReference type="Gene3D" id="3.90.550.10">
    <property type="entry name" value="Spore Coat Polysaccharide Biosynthesis Protein SpsA, Chain A"/>
    <property type="match status" value="1"/>
</dbReference>
<proteinExistence type="predicted"/>
<evidence type="ECO:0000256" key="1">
    <source>
        <dbReference type="ARBA" id="ARBA00022842"/>
    </source>
</evidence>
<dbReference type="SUPFAM" id="SSF53448">
    <property type="entry name" value="Nucleotide-diphospho-sugar transferases"/>
    <property type="match status" value="1"/>
</dbReference>
<gene>
    <name evidence="3" type="ORF">CSW64_01090</name>
</gene>
<evidence type="ECO:0000313" key="4">
    <source>
        <dbReference type="Proteomes" id="UP000228945"/>
    </source>
</evidence>
<dbReference type="Proteomes" id="UP000228945">
    <property type="component" value="Chromosome"/>
</dbReference>
<dbReference type="OrthoDB" id="9779263at2"/>
<dbReference type="GO" id="GO:0016779">
    <property type="term" value="F:nucleotidyltransferase activity"/>
    <property type="evidence" value="ECO:0007669"/>
    <property type="project" value="UniProtKB-ARBA"/>
</dbReference>
<name>A0A2D2ASW7_9CAUL</name>
<evidence type="ECO:0000259" key="2">
    <source>
        <dbReference type="Pfam" id="PF12804"/>
    </source>
</evidence>
<dbReference type="Pfam" id="PF12804">
    <property type="entry name" value="NTP_transf_3"/>
    <property type="match status" value="1"/>
</dbReference>
<dbReference type="AlphaFoldDB" id="A0A2D2ASW7"/>
<dbReference type="InterPro" id="IPR029044">
    <property type="entry name" value="Nucleotide-diphossugar_trans"/>
</dbReference>
<keyword evidence="1" id="KW-0460">Magnesium</keyword>
<dbReference type="InterPro" id="IPR025877">
    <property type="entry name" value="MobA-like_NTP_Trfase"/>
</dbReference>
<dbReference type="EMBL" id="CP024201">
    <property type="protein sequence ID" value="ATQ41099.1"/>
    <property type="molecule type" value="Genomic_DNA"/>
</dbReference>
<protein>
    <submittedName>
        <fullName evidence="3">Molybdopterin-guanine dinucleotide biosynthesis protein MobA</fullName>
    </submittedName>
</protein>
<dbReference type="RefSeq" id="WP_099620356.1">
    <property type="nucleotide sequence ID" value="NZ_CP024201.1"/>
</dbReference>
<keyword evidence="4" id="KW-1185">Reference proteome</keyword>
<organism evidence="3 4">
    <name type="scientific">Caulobacter mirabilis</name>
    <dbReference type="NCBI Taxonomy" id="69666"/>
    <lineage>
        <taxon>Bacteria</taxon>
        <taxon>Pseudomonadati</taxon>
        <taxon>Pseudomonadota</taxon>
        <taxon>Alphaproteobacteria</taxon>
        <taxon>Caulobacterales</taxon>
        <taxon>Caulobacteraceae</taxon>
        <taxon>Caulobacter</taxon>
    </lineage>
</organism>
<reference evidence="3 4" key="1">
    <citation type="submission" date="2017-10" db="EMBL/GenBank/DDBJ databases">
        <title>Genome sequence of Caulobacter mirabilis FWC38.</title>
        <authorList>
            <person name="Fiebig A."/>
            <person name="Crosson S."/>
        </authorList>
    </citation>
    <scope>NUCLEOTIDE SEQUENCE [LARGE SCALE GENOMIC DNA]</scope>
    <source>
        <strain evidence="3 4">FWC 38</strain>
    </source>
</reference>
<dbReference type="CDD" id="cd04182">
    <property type="entry name" value="GT_2_like_f"/>
    <property type="match status" value="1"/>
</dbReference>
<dbReference type="KEGG" id="cmb:CSW64_01090"/>
<feature type="domain" description="MobA-like NTP transferase" evidence="2">
    <location>
        <begin position="10"/>
        <end position="175"/>
    </location>
</feature>
<sequence length="197" mass="20378">MATGVRKLDAIVLAAGAGRRFGGSKLSTDLGGGPLLDGALAAAFAAPVRTVTVVWGADGRVLEVASRWASRNRQVERLRLVHAADHAEGMAASLRAGVAALPPRSAGVFVFLGDMPRVPHDLAARLAQTLDTAAWAAAPQCGGVRGHPVLFTAKLYPTLASQTGDRGAGRLLAALGDDLALVETRDDGVLFDVDERP</sequence>
<dbReference type="PANTHER" id="PTHR43777">
    <property type="entry name" value="MOLYBDENUM COFACTOR CYTIDYLYLTRANSFERASE"/>
    <property type="match status" value="1"/>
</dbReference>
<accession>A0A2D2ASW7</accession>
<evidence type="ECO:0000313" key="3">
    <source>
        <dbReference type="EMBL" id="ATQ41099.1"/>
    </source>
</evidence>